<dbReference type="SMART" id="SM00208">
    <property type="entry name" value="TNFR"/>
    <property type="match status" value="4"/>
</dbReference>
<dbReference type="CDD" id="cd13416">
    <property type="entry name" value="TNFRSF16"/>
    <property type="match status" value="1"/>
</dbReference>
<dbReference type="FunFam" id="2.10.50.10:FF:000076">
    <property type="entry name" value="Neurotrophin receptor associated death domain"/>
    <property type="match status" value="1"/>
</dbReference>
<feature type="signal peptide" evidence="14">
    <location>
        <begin position="1"/>
        <end position="39"/>
    </location>
</feature>
<name>A0A8D0DUA6_SALMN</name>
<evidence type="ECO:0000256" key="5">
    <source>
        <dbReference type="ARBA" id="ARBA00022729"/>
    </source>
</evidence>
<evidence type="ECO:0000256" key="3">
    <source>
        <dbReference type="ARBA" id="ARBA00022692"/>
    </source>
</evidence>
<comment type="subcellular location">
    <subcellularLocation>
        <location evidence="1">Cell membrane</location>
        <topology evidence="1">Single-pass membrane protein</topology>
    </subcellularLocation>
</comment>
<feature type="repeat" description="TNFR-Cys" evidence="11">
    <location>
        <begin position="42"/>
        <end position="75"/>
    </location>
</feature>
<dbReference type="GO" id="GO:0048406">
    <property type="term" value="F:nerve growth factor binding"/>
    <property type="evidence" value="ECO:0007669"/>
    <property type="project" value="TreeGrafter"/>
</dbReference>
<evidence type="ECO:0000256" key="1">
    <source>
        <dbReference type="ARBA" id="ARBA00004162"/>
    </source>
</evidence>
<evidence type="ECO:0000313" key="17">
    <source>
        <dbReference type="Ensembl" id="ENSSMRP00000021856.1"/>
    </source>
</evidence>
<dbReference type="GO" id="GO:0005886">
    <property type="term" value="C:plasma membrane"/>
    <property type="evidence" value="ECO:0007669"/>
    <property type="project" value="UniProtKB-SubCell"/>
</dbReference>
<dbReference type="AlphaFoldDB" id="A0A8D0DUA6"/>
<dbReference type="PROSITE" id="PS50017">
    <property type="entry name" value="DEATH_DOMAIN"/>
    <property type="match status" value="1"/>
</dbReference>
<protein>
    <recommendedName>
        <fullName evidence="19">Tumor necrosis factor receptor superfamily member 16</fullName>
    </recommendedName>
</protein>
<feature type="domain" description="TNFR-Cys" evidence="16">
    <location>
        <begin position="166"/>
        <end position="207"/>
    </location>
</feature>
<evidence type="ECO:0000256" key="9">
    <source>
        <dbReference type="ARBA" id="ARBA00023157"/>
    </source>
</evidence>
<dbReference type="Gene3D" id="6.10.250.1780">
    <property type="match status" value="1"/>
</dbReference>
<evidence type="ECO:0000256" key="14">
    <source>
        <dbReference type="SAM" id="SignalP"/>
    </source>
</evidence>
<feature type="domain" description="TNFR-Cys" evidence="16">
    <location>
        <begin position="77"/>
        <end position="118"/>
    </location>
</feature>
<dbReference type="Pfam" id="PF00020">
    <property type="entry name" value="TNFR_c6"/>
    <property type="match status" value="3"/>
</dbReference>
<dbReference type="GO" id="GO:0009986">
    <property type="term" value="C:cell surface"/>
    <property type="evidence" value="ECO:0007669"/>
    <property type="project" value="TreeGrafter"/>
</dbReference>
<dbReference type="CDD" id="cd08311">
    <property type="entry name" value="Death_p75NR"/>
    <property type="match status" value="1"/>
</dbReference>
<dbReference type="SUPFAM" id="SSF57586">
    <property type="entry name" value="TNF receptor-like"/>
    <property type="match status" value="2"/>
</dbReference>
<feature type="disulfide bond" evidence="11">
    <location>
        <begin position="167"/>
        <end position="182"/>
    </location>
</feature>
<dbReference type="PROSITE" id="PS00652">
    <property type="entry name" value="TNFR_NGFR_1"/>
    <property type="match status" value="1"/>
</dbReference>
<evidence type="ECO:0000256" key="13">
    <source>
        <dbReference type="SAM" id="Phobius"/>
    </source>
</evidence>
<dbReference type="InterPro" id="IPR001368">
    <property type="entry name" value="TNFR/NGFR_Cys_rich_reg"/>
</dbReference>
<keyword evidence="8 13" id="KW-0472">Membrane</keyword>
<feature type="repeat" description="TNFR-Cys" evidence="11">
    <location>
        <begin position="77"/>
        <end position="118"/>
    </location>
</feature>
<dbReference type="PANTHER" id="PTHR46605">
    <property type="entry name" value="TUMOR NECROSIS FACTOR RECEPTOR"/>
    <property type="match status" value="1"/>
</dbReference>
<feature type="disulfide bond" evidence="11">
    <location>
        <begin position="100"/>
        <end position="118"/>
    </location>
</feature>
<dbReference type="GO" id="GO:0006915">
    <property type="term" value="P:apoptotic process"/>
    <property type="evidence" value="ECO:0007669"/>
    <property type="project" value="UniProtKB-KW"/>
</dbReference>
<evidence type="ECO:0000259" key="15">
    <source>
        <dbReference type="PROSITE" id="PS50017"/>
    </source>
</evidence>
<dbReference type="GO" id="GO:0005035">
    <property type="term" value="F:death receptor activity"/>
    <property type="evidence" value="ECO:0007669"/>
    <property type="project" value="TreeGrafter"/>
</dbReference>
<dbReference type="GeneTree" id="ENSGT00940000165573"/>
<keyword evidence="6" id="KW-0677">Repeat</keyword>
<feature type="chain" id="PRO_5034583565" description="Tumor necrosis factor receptor superfamily member 16" evidence="14">
    <location>
        <begin position="40"/>
        <end position="435"/>
    </location>
</feature>
<dbReference type="GO" id="GO:0015026">
    <property type="term" value="F:coreceptor activity"/>
    <property type="evidence" value="ECO:0007669"/>
    <property type="project" value="TreeGrafter"/>
</dbReference>
<proteinExistence type="predicted"/>
<evidence type="ECO:0000256" key="7">
    <source>
        <dbReference type="ARBA" id="ARBA00022989"/>
    </source>
</evidence>
<dbReference type="InterPro" id="IPR034046">
    <property type="entry name" value="TNFRSF16_N"/>
</dbReference>
<keyword evidence="10" id="KW-0325">Glycoprotein</keyword>
<feature type="domain" description="Death" evidence="15">
    <location>
        <begin position="364"/>
        <end position="429"/>
    </location>
</feature>
<dbReference type="InterPro" id="IPR041448">
    <property type="entry name" value="TNFR16_TM"/>
</dbReference>
<reference evidence="17" key="2">
    <citation type="submission" date="2025-09" db="UniProtKB">
        <authorList>
            <consortium name="Ensembl"/>
        </authorList>
    </citation>
    <scope>IDENTIFICATION</scope>
</reference>
<keyword evidence="9 11" id="KW-1015">Disulfide bond</keyword>
<dbReference type="InterPro" id="IPR011029">
    <property type="entry name" value="DEATH-like_dom_sf"/>
</dbReference>
<feature type="disulfide bond" evidence="11">
    <location>
        <begin position="55"/>
        <end position="68"/>
    </location>
</feature>
<evidence type="ECO:0000256" key="12">
    <source>
        <dbReference type="SAM" id="MobiDB-lite"/>
    </source>
</evidence>
<feature type="domain" description="TNFR-Cys" evidence="16">
    <location>
        <begin position="121"/>
        <end position="164"/>
    </location>
</feature>
<dbReference type="Gene3D" id="1.10.533.10">
    <property type="entry name" value="Death Domain, Fas"/>
    <property type="match status" value="1"/>
</dbReference>
<feature type="repeat" description="TNFR-Cys" evidence="11">
    <location>
        <begin position="166"/>
        <end position="207"/>
    </location>
</feature>
<evidence type="ECO:0008006" key="19">
    <source>
        <dbReference type="Google" id="ProtNLM"/>
    </source>
</evidence>
<feature type="disulfide bond" evidence="11">
    <location>
        <begin position="189"/>
        <end position="207"/>
    </location>
</feature>
<evidence type="ECO:0000256" key="10">
    <source>
        <dbReference type="ARBA" id="ARBA00023180"/>
    </source>
</evidence>
<dbReference type="OMA" id="CKQKHQL"/>
<evidence type="ECO:0000313" key="18">
    <source>
        <dbReference type="Proteomes" id="UP000694421"/>
    </source>
</evidence>
<feature type="region of interest" description="Disordered" evidence="12">
    <location>
        <begin position="218"/>
        <end position="251"/>
    </location>
</feature>
<dbReference type="InterPro" id="IPR000488">
    <property type="entry name" value="Death_dom"/>
</dbReference>
<keyword evidence="18" id="KW-1185">Reference proteome</keyword>
<keyword evidence="2" id="KW-1003">Cell membrane</keyword>
<accession>A0A8D0DUA6</accession>
<dbReference type="Proteomes" id="UP000694421">
    <property type="component" value="Unplaced"/>
</dbReference>
<keyword evidence="5 14" id="KW-0732">Signal</keyword>
<keyword evidence="4" id="KW-0053">Apoptosis</keyword>
<dbReference type="InterPro" id="IPR052302">
    <property type="entry name" value="Neurotrophin_rcpt-DD"/>
</dbReference>
<evidence type="ECO:0000256" key="8">
    <source>
        <dbReference type="ARBA" id="ARBA00023136"/>
    </source>
</evidence>
<evidence type="ECO:0000256" key="4">
    <source>
        <dbReference type="ARBA" id="ARBA00022703"/>
    </source>
</evidence>
<dbReference type="SMART" id="SM00005">
    <property type="entry name" value="DEATH"/>
    <property type="match status" value="1"/>
</dbReference>
<feature type="compositionally biased region" description="Low complexity" evidence="12">
    <location>
        <begin position="235"/>
        <end position="248"/>
    </location>
</feature>
<organism evidence="17 18">
    <name type="scientific">Salvator merianae</name>
    <name type="common">Argentine black and white tegu</name>
    <name type="synonym">Tupinambis merianae</name>
    <dbReference type="NCBI Taxonomy" id="96440"/>
    <lineage>
        <taxon>Eukaryota</taxon>
        <taxon>Metazoa</taxon>
        <taxon>Chordata</taxon>
        <taxon>Craniata</taxon>
        <taxon>Vertebrata</taxon>
        <taxon>Euteleostomi</taxon>
        <taxon>Lepidosauria</taxon>
        <taxon>Squamata</taxon>
        <taxon>Bifurcata</taxon>
        <taxon>Unidentata</taxon>
        <taxon>Episquamata</taxon>
        <taxon>Laterata</taxon>
        <taxon>Teiioidea</taxon>
        <taxon>Teiidae</taxon>
        <taxon>Salvator</taxon>
    </lineage>
</organism>
<dbReference type="PANTHER" id="PTHR46605:SF1">
    <property type="entry name" value="DEATH DOMAIN-CONTAINING MEMBRANE PROTEIN NRADD"/>
    <property type="match status" value="1"/>
</dbReference>
<keyword evidence="7 13" id="KW-1133">Transmembrane helix</keyword>
<reference evidence="17" key="1">
    <citation type="submission" date="2025-08" db="UniProtKB">
        <authorList>
            <consortium name="Ensembl"/>
        </authorList>
    </citation>
    <scope>IDENTIFICATION</scope>
</reference>
<keyword evidence="3 13" id="KW-0812">Transmembrane</keyword>
<dbReference type="Pfam" id="PF00531">
    <property type="entry name" value="Death"/>
    <property type="match status" value="1"/>
</dbReference>
<dbReference type="PROSITE" id="PS50050">
    <property type="entry name" value="TNFR_NGFR_2"/>
    <property type="match status" value="4"/>
</dbReference>
<feature type="transmembrane region" description="Helical" evidence="13">
    <location>
        <begin position="263"/>
        <end position="283"/>
    </location>
</feature>
<feature type="compositionally biased region" description="Basic and acidic residues" evidence="12">
    <location>
        <begin position="218"/>
        <end position="228"/>
    </location>
</feature>
<dbReference type="Gene3D" id="2.10.50.10">
    <property type="entry name" value="Tumor Necrosis Factor Receptor, subunit A, domain 2"/>
    <property type="match status" value="3"/>
</dbReference>
<evidence type="ECO:0000259" key="16">
    <source>
        <dbReference type="PROSITE" id="PS50050"/>
    </source>
</evidence>
<feature type="repeat" description="TNFR-Cys" evidence="11">
    <location>
        <begin position="121"/>
        <end position="164"/>
    </location>
</feature>
<feature type="disulfide bond" evidence="11">
    <location>
        <begin position="97"/>
        <end position="110"/>
    </location>
</feature>
<dbReference type="GO" id="GO:0007266">
    <property type="term" value="P:Rho protein signal transduction"/>
    <property type="evidence" value="ECO:0007669"/>
    <property type="project" value="TreeGrafter"/>
</dbReference>
<feature type="disulfide bond" evidence="11">
    <location>
        <begin position="146"/>
        <end position="164"/>
    </location>
</feature>
<evidence type="ECO:0000256" key="6">
    <source>
        <dbReference type="ARBA" id="ARBA00022737"/>
    </source>
</evidence>
<feature type="domain" description="TNFR-Cys" evidence="16">
    <location>
        <begin position="42"/>
        <end position="75"/>
    </location>
</feature>
<dbReference type="Ensembl" id="ENSSMRT00000025590.1">
    <property type="protein sequence ID" value="ENSSMRP00000021856.1"/>
    <property type="gene ID" value="ENSSMRG00000016999.1"/>
</dbReference>
<dbReference type="SUPFAM" id="SSF47986">
    <property type="entry name" value="DEATH domain"/>
    <property type="match status" value="1"/>
</dbReference>
<dbReference type="Pfam" id="PF18422">
    <property type="entry name" value="TNFR_16_TM"/>
    <property type="match status" value="1"/>
</dbReference>
<feature type="disulfide bond" evidence="11">
    <location>
        <begin position="143"/>
        <end position="156"/>
    </location>
</feature>
<evidence type="ECO:0000256" key="2">
    <source>
        <dbReference type="ARBA" id="ARBA00022475"/>
    </source>
</evidence>
<comment type="caution">
    <text evidence="11">Lacks conserved residue(s) required for the propagation of feature annotation.</text>
</comment>
<sequence length="435" mass="46532">MRFAVANRPGAAAQLQGLKRRLPAGILLLLQFLAVKVLAHQGCESGHFTSSGDCCDLCPPGYGVTVPCNDANTKCEPCQENVTFSSAASATAPCQPCSLCPSQSLTQHSCTPARDTLCAISCPQEHYLSVANGSHGGGRCLPCQVCPEGYGALKPCGAGTDTVCQKCPDGYYSELKSATEPCLPCQRDCGKNKVMIQACTPLSDTLCMEKDLQILKRTEGEPRKDFPRRPPLLDSEGSVSPNASSSSSEFVPPLAEDNSKNIIPVYCSILAAVVVGLLAYVAFKCWNTCKQKHQLAKARAGELVASPEGEKLHSDSGVFLDTHSLQEHHPLNKAAHKAEPQFYANLPPHKQEEVEQLLETPSRGKDWRSLANHLGYEEETIATFGRGEAPAHTLLSDWSAKEGATLESLCTALAAIERADVVENLNAPAEVSSVV</sequence>
<evidence type="ECO:0000256" key="11">
    <source>
        <dbReference type="PROSITE-ProRule" id="PRU00206"/>
    </source>
</evidence>